<dbReference type="GO" id="GO:0035277">
    <property type="term" value="P:spiracle morphogenesis, open tracheal system"/>
    <property type="evidence" value="ECO:0007669"/>
    <property type="project" value="UniProtKB-ARBA"/>
</dbReference>
<evidence type="ECO:0000256" key="14">
    <source>
        <dbReference type="SAM" id="MobiDB-lite"/>
    </source>
</evidence>
<feature type="compositionally biased region" description="Low complexity" evidence="14">
    <location>
        <begin position="611"/>
        <end position="629"/>
    </location>
</feature>
<dbReference type="GO" id="GO:0003677">
    <property type="term" value="F:DNA binding"/>
    <property type="evidence" value="ECO:0007669"/>
    <property type="project" value="UniProtKB-UniRule"/>
</dbReference>
<dbReference type="GO" id="GO:0001228">
    <property type="term" value="F:DNA-binding transcription activator activity, RNA polymerase II-specific"/>
    <property type="evidence" value="ECO:0007669"/>
    <property type="project" value="UniProtKB-ARBA"/>
</dbReference>
<name>A0ABD1DPI1_CULPP</name>
<dbReference type="Gene3D" id="1.10.30.10">
    <property type="entry name" value="High mobility group box domain"/>
    <property type="match status" value="1"/>
</dbReference>
<evidence type="ECO:0000256" key="3">
    <source>
        <dbReference type="ARBA" id="ARBA00022687"/>
    </source>
</evidence>
<evidence type="ECO:0000256" key="1">
    <source>
        <dbReference type="ARBA" id="ARBA00004123"/>
    </source>
</evidence>
<evidence type="ECO:0000256" key="4">
    <source>
        <dbReference type="ARBA" id="ARBA00022716"/>
    </source>
</evidence>
<feature type="compositionally biased region" description="Low complexity" evidence="14">
    <location>
        <begin position="272"/>
        <end position="286"/>
    </location>
</feature>
<dbReference type="FunFam" id="4.10.900.10:FF:000011">
    <property type="entry name" value="Pangolin, isoform Q"/>
    <property type="match status" value="1"/>
</dbReference>
<dbReference type="Proteomes" id="UP001562425">
    <property type="component" value="Unassembled WGS sequence"/>
</dbReference>
<feature type="region of interest" description="Disordered" evidence="14">
    <location>
        <begin position="716"/>
        <end position="776"/>
    </location>
</feature>
<feature type="compositionally biased region" description="Basic residues" evidence="14">
    <location>
        <begin position="287"/>
        <end position="296"/>
    </location>
</feature>
<dbReference type="PROSITE" id="PS50118">
    <property type="entry name" value="HMG_BOX_2"/>
    <property type="match status" value="1"/>
</dbReference>
<feature type="compositionally biased region" description="Basic and acidic residues" evidence="14">
    <location>
        <begin position="299"/>
        <end position="308"/>
    </location>
</feature>
<gene>
    <name evidence="16" type="ORF">pipiens_006570</name>
</gene>
<keyword evidence="8" id="KW-0804">Transcription</keyword>
<evidence type="ECO:0000256" key="12">
    <source>
        <dbReference type="ARBA" id="ARBA00080285"/>
    </source>
</evidence>
<evidence type="ECO:0000256" key="6">
    <source>
        <dbReference type="ARBA" id="ARBA00023125"/>
    </source>
</evidence>
<dbReference type="Pfam" id="PF08347">
    <property type="entry name" value="CTNNB1_binding"/>
    <property type="match status" value="1"/>
</dbReference>
<feature type="region of interest" description="Disordered" evidence="14">
    <location>
        <begin position="441"/>
        <end position="493"/>
    </location>
</feature>
<dbReference type="Pfam" id="PF00505">
    <property type="entry name" value="HMG_box"/>
    <property type="match status" value="1"/>
</dbReference>
<dbReference type="SMART" id="SM01366">
    <property type="entry name" value="c-clamp"/>
    <property type="match status" value="1"/>
</dbReference>
<feature type="domain" description="HMG box" evidence="15">
    <location>
        <begin position="313"/>
        <end position="381"/>
    </location>
</feature>
<evidence type="ECO:0000256" key="8">
    <source>
        <dbReference type="ARBA" id="ARBA00023163"/>
    </source>
</evidence>
<dbReference type="SMART" id="SM00398">
    <property type="entry name" value="HMG"/>
    <property type="match status" value="1"/>
</dbReference>
<feature type="region of interest" description="Disordered" evidence="14">
    <location>
        <begin position="388"/>
        <end position="412"/>
    </location>
</feature>
<dbReference type="GO" id="GO:0005667">
    <property type="term" value="C:transcription regulator complex"/>
    <property type="evidence" value="ECO:0007669"/>
    <property type="project" value="UniProtKB-ARBA"/>
</dbReference>
<dbReference type="GO" id="GO:0005634">
    <property type="term" value="C:nucleus"/>
    <property type="evidence" value="ECO:0007669"/>
    <property type="project" value="UniProtKB-SubCell"/>
</dbReference>
<evidence type="ECO:0000256" key="11">
    <source>
        <dbReference type="ARBA" id="ARBA00061799"/>
    </source>
</evidence>
<dbReference type="FunFam" id="1.10.30.10:FF:000001">
    <property type="entry name" value="transcription factor 7 isoform X2"/>
    <property type="match status" value="1"/>
</dbReference>
<evidence type="ECO:0000256" key="5">
    <source>
        <dbReference type="ARBA" id="ARBA00023015"/>
    </source>
</evidence>
<feature type="region of interest" description="Disordered" evidence="14">
    <location>
        <begin position="660"/>
        <end position="679"/>
    </location>
</feature>
<dbReference type="Gene3D" id="4.10.900.10">
    <property type="entry name" value="TCF3-CBD (Catenin binding domain)"/>
    <property type="match status" value="1"/>
</dbReference>
<organism evidence="16 17">
    <name type="scientific">Culex pipiens pipiens</name>
    <name type="common">Northern house mosquito</name>
    <dbReference type="NCBI Taxonomy" id="38569"/>
    <lineage>
        <taxon>Eukaryota</taxon>
        <taxon>Metazoa</taxon>
        <taxon>Ecdysozoa</taxon>
        <taxon>Arthropoda</taxon>
        <taxon>Hexapoda</taxon>
        <taxon>Insecta</taxon>
        <taxon>Pterygota</taxon>
        <taxon>Neoptera</taxon>
        <taxon>Endopterygota</taxon>
        <taxon>Diptera</taxon>
        <taxon>Nematocera</taxon>
        <taxon>Culicoidea</taxon>
        <taxon>Culicidae</taxon>
        <taxon>Culicinae</taxon>
        <taxon>Culicini</taxon>
        <taxon>Culex</taxon>
        <taxon>Culex</taxon>
    </lineage>
</organism>
<dbReference type="GO" id="GO:0007435">
    <property type="term" value="P:salivary gland morphogenesis"/>
    <property type="evidence" value="ECO:0007669"/>
    <property type="project" value="UniProtKB-ARBA"/>
</dbReference>
<evidence type="ECO:0000259" key="15">
    <source>
        <dbReference type="PROSITE" id="PS50118"/>
    </source>
</evidence>
<dbReference type="GO" id="GO:0010628">
    <property type="term" value="P:positive regulation of gene expression"/>
    <property type="evidence" value="ECO:0007669"/>
    <property type="project" value="UniProtKB-ARBA"/>
</dbReference>
<dbReference type="AlphaFoldDB" id="A0ABD1DPI1"/>
<comment type="subcellular location">
    <subcellularLocation>
        <location evidence="1">Nucleus</location>
    </subcellularLocation>
</comment>
<keyword evidence="17" id="KW-1185">Reference proteome</keyword>
<evidence type="ECO:0000256" key="7">
    <source>
        <dbReference type="ARBA" id="ARBA00023159"/>
    </source>
</evidence>
<feature type="compositionally biased region" description="Low complexity" evidence="14">
    <location>
        <begin position="584"/>
        <end position="601"/>
    </location>
</feature>
<feature type="compositionally biased region" description="Basic and acidic residues" evidence="14">
    <location>
        <begin position="48"/>
        <end position="62"/>
    </location>
</feature>
<dbReference type="InterPro" id="IPR013558">
    <property type="entry name" value="CTNNB1-bd_N"/>
</dbReference>
<evidence type="ECO:0000313" key="17">
    <source>
        <dbReference type="Proteomes" id="UP001562425"/>
    </source>
</evidence>
<keyword evidence="9 13" id="KW-0539">Nucleus</keyword>
<protein>
    <recommendedName>
        <fullName evidence="12">dTCF</fullName>
    </recommendedName>
</protein>
<feature type="region of interest" description="Disordered" evidence="14">
    <location>
        <begin position="1"/>
        <end position="65"/>
    </location>
</feature>
<dbReference type="GO" id="GO:0072091">
    <property type="term" value="P:regulation of stem cell proliferation"/>
    <property type="evidence" value="ECO:0007669"/>
    <property type="project" value="UniProtKB-ARBA"/>
</dbReference>
<proteinExistence type="inferred from homology"/>
<feature type="region of interest" description="Disordered" evidence="14">
    <location>
        <begin position="548"/>
        <end position="650"/>
    </location>
</feature>
<comment type="function">
    <text evidence="10">Segment polarity protein. Functions together with arm to transduce the Wingless (Wg) signal in embryos and in developing adult tissues. Acts as a transcriptional activator, but in the absence of arm, it binds to gro and acts as a transcriptional repressor of wg-responsive genes.</text>
</comment>
<dbReference type="SUPFAM" id="SSF47095">
    <property type="entry name" value="HMG-box"/>
    <property type="match status" value="1"/>
</dbReference>
<dbReference type="PANTHER" id="PTHR10373">
    <property type="entry name" value="TRANSCRIPTION FACTOR 7 FAMILY MEMBER"/>
    <property type="match status" value="1"/>
</dbReference>
<comment type="caution">
    <text evidence="16">The sequence shown here is derived from an EMBL/GenBank/DDBJ whole genome shotgun (WGS) entry which is preliminary data.</text>
</comment>
<keyword evidence="5" id="KW-0805">Transcription regulation</keyword>
<keyword evidence="4" id="KW-0217">Developmental protein</keyword>
<dbReference type="EMBL" id="JBEHCU010004755">
    <property type="protein sequence ID" value="KAL1401477.1"/>
    <property type="molecule type" value="Genomic_DNA"/>
</dbReference>
<dbReference type="GO" id="GO:0007476">
    <property type="term" value="P:imaginal disc-derived wing morphogenesis"/>
    <property type="evidence" value="ECO:0007669"/>
    <property type="project" value="UniProtKB-ARBA"/>
</dbReference>
<evidence type="ECO:0000256" key="13">
    <source>
        <dbReference type="PROSITE-ProRule" id="PRU00267"/>
    </source>
</evidence>
<feature type="compositionally biased region" description="Basic and acidic residues" evidence="14">
    <location>
        <begin position="15"/>
        <end position="41"/>
    </location>
</feature>
<dbReference type="CDD" id="cd21996">
    <property type="entry name" value="HMG-box_TCF7-like"/>
    <property type="match status" value="1"/>
</dbReference>
<dbReference type="InterPro" id="IPR036910">
    <property type="entry name" value="HMG_box_dom_sf"/>
</dbReference>
<accession>A0ABD1DPI1</accession>
<keyword evidence="7" id="KW-0010">Activator</keyword>
<evidence type="ECO:0000256" key="2">
    <source>
        <dbReference type="ARBA" id="ARBA00006569"/>
    </source>
</evidence>
<comment type="similarity">
    <text evidence="2">Belongs to the TCF/LEF family.</text>
</comment>
<reference evidence="16 17" key="1">
    <citation type="submission" date="2024-05" db="EMBL/GenBank/DDBJ databases">
        <title>Culex pipiens pipiens assembly and annotation.</title>
        <authorList>
            <person name="Alout H."/>
            <person name="Durand T."/>
        </authorList>
    </citation>
    <scope>NUCLEOTIDE SEQUENCE [LARGE SCALE GENOMIC DNA]</scope>
    <source>
        <strain evidence="16">HA-2024</strain>
        <tissue evidence="16">Whole body</tissue>
    </source>
</reference>
<feature type="compositionally biased region" description="Pro residues" evidence="14">
    <location>
        <begin position="633"/>
        <end position="643"/>
    </location>
</feature>
<dbReference type="InterPro" id="IPR009071">
    <property type="entry name" value="HMG_box_dom"/>
</dbReference>
<keyword evidence="4" id="KW-0709">Segmentation polarity protein</keyword>
<feature type="DNA-binding region" description="HMG box" evidence="13">
    <location>
        <begin position="313"/>
        <end position="381"/>
    </location>
</feature>
<dbReference type="InterPro" id="IPR027397">
    <property type="entry name" value="Catenin-bd_sf"/>
</dbReference>
<feature type="compositionally biased region" description="Basic and acidic residues" evidence="14">
    <location>
        <begin position="441"/>
        <end position="450"/>
    </location>
</feature>
<feature type="region of interest" description="Disordered" evidence="14">
    <location>
        <begin position="216"/>
        <end position="312"/>
    </location>
</feature>
<feature type="compositionally biased region" description="Polar residues" evidence="14">
    <location>
        <begin position="743"/>
        <end position="766"/>
    </location>
</feature>
<dbReference type="GO" id="GO:0016055">
    <property type="term" value="P:Wnt signaling pathway"/>
    <property type="evidence" value="ECO:0007669"/>
    <property type="project" value="UniProtKB-KW"/>
</dbReference>
<evidence type="ECO:0000256" key="10">
    <source>
        <dbReference type="ARBA" id="ARBA00053480"/>
    </source>
</evidence>
<dbReference type="GO" id="GO:0007367">
    <property type="term" value="P:segment polarity determination"/>
    <property type="evidence" value="ECO:0007669"/>
    <property type="project" value="UniProtKB-KW"/>
</dbReference>
<keyword evidence="3" id="KW-0879">Wnt signaling pathway</keyword>
<dbReference type="GO" id="GO:0007500">
    <property type="term" value="P:mesodermal cell fate determination"/>
    <property type="evidence" value="ECO:0007669"/>
    <property type="project" value="UniProtKB-ARBA"/>
</dbReference>
<dbReference type="PANTHER" id="PTHR10373:SF38">
    <property type="entry name" value="PROTEIN PANGOLIN, ISOFORM J"/>
    <property type="match status" value="1"/>
</dbReference>
<dbReference type="GO" id="GO:0019900">
    <property type="term" value="F:kinase binding"/>
    <property type="evidence" value="ECO:0007669"/>
    <property type="project" value="UniProtKB-ARBA"/>
</dbReference>
<keyword evidence="6 13" id="KW-0238">DNA-binding</keyword>
<evidence type="ECO:0000256" key="9">
    <source>
        <dbReference type="ARBA" id="ARBA00023242"/>
    </source>
</evidence>
<feature type="compositionally biased region" description="Low complexity" evidence="14">
    <location>
        <begin position="474"/>
        <end position="493"/>
    </location>
</feature>
<sequence>MPHNSSTGDELGSTDEVKVFKDEGDRDDEKLSENLLEEKSSLIDLTESEEKTVKNGTSRHEQNPAYGKLPHGHPGFNMGYLVPPYAYPNGAAAGLPVSMANKMGLPPFFCHNGDHLSSPPPAHCGILPYQLDPKTMGLTRPPLYSFPTSQYPYPMLSPDMPLVASSWHTPSMYGPATGFRNPYPASLQIYTSLPSDFYRYSPSLLPSVHTHPMLNSHPAIITPGPKQDILGQGGRSSSNQPTIKQEGGEESSRYHRSSSNSHHSQSHHEQNNHNSSSNNNNSSNHNHNNHHGHHQRQSLSDKELAAEKKKNHVKKPLNAFMLYMKEMRAKVVAECTLKESAAINQILGRKWHSLTREEQSVYYDKARQERQMHMELYPGWTARDNYGYGAKKKKRKKDRSPADPGGNSMKKCRARYGLDQQNQWCKPCRRKKKCIRYKEMTDSEEGRDQGSDDAIGSCGSMDDSKSPEDDRESLNQSMSSPRSMSVLSSLQSPSTSIASPLNLLASPATPTSYYHHHDHLGLASMIAAQQQQQQQALQNSVSDKLNNISSDSGLSSQLNNSYSNNFSPYSNHHTIRSSANQHGSNSTSNNLNSGVNSPPGLLNGGSGNSGSGSNKNHHSSSGSNSLPPHHQQPHPPATGPPPNGSSSSVSALQIPPHLQQLSLSGSSPPTSSSSAAAALPPTSHLIKEEPGCLRTSPPNFLLQHHQAAVMAAAAAAHLHRQHQQQQQQQHNGDLTIVGGDLSGRSSSSATNNDSGRSTGSSQANSTSDREIRRENA</sequence>
<dbReference type="InterPro" id="IPR024940">
    <property type="entry name" value="TCF/LEF"/>
</dbReference>
<dbReference type="GO" id="GO:0001222">
    <property type="term" value="F:transcription corepressor binding"/>
    <property type="evidence" value="ECO:0007669"/>
    <property type="project" value="UniProtKB-ARBA"/>
</dbReference>
<comment type="subunit">
    <text evidence="11">Binds to the beta-catenin homolog arm or to gro.</text>
</comment>
<feature type="compositionally biased region" description="Basic and acidic residues" evidence="14">
    <location>
        <begin position="767"/>
        <end position="776"/>
    </location>
</feature>
<feature type="compositionally biased region" description="Low complexity" evidence="14">
    <location>
        <begin position="552"/>
        <end position="571"/>
    </location>
</feature>
<evidence type="ECO:0000313" key="16">
    <source>
        <dbReference type="EMBL" id="KAL1401477.1"/>
    </source>
</evidence>
<dbReference type="GO" id="GO:0045892">
    <property type="term" value="P:negative regulation of DNA-templated transcription"/>
    <property type="evidence" value="ECO:0007669"/>
    <property type="project" value="UniProtKB-ARBA"/>
</dbReference>